<dbReference type="Gene3D" id="2.30.30.190">
    <property type="entry name" value="CAP Gly-rich-like domain"/>
    <property type="match status" value="1"/>
</dbReference>
<dbReference type="InterPro" id="IPR001611">
    <property type="entry name" value="Leu-rich_rpt"/>
</dbReference>
<sequence length="539" mass="59410">MPRTTLPSIGARLIHSGYIGTVRFVGEVDGTQGVWLGVEWDDPTKGKHDGVKDGKRYFACLVPNSGSFIRPSPAISYGTSFMTALVSKYVESTHGAAAEKVILGSSGGAIEVEAVGLDKIRNKLSRLERLREVSLDNEGVASADEPGTIKRTCPNIRGLDLSKNVIPTWDVVALITQELPHLERLALNQNRLSRLEDTDLARLAFKGLKELQLNATLTTWEDSQYIVGCMPELRILEMGYNRLSDLPSLENSHNIPLNTSLEELNLDSNHISCWAKLCHGLRSLTALERLVLTSNGIEEITPPTSPQDTLNNLKHLALSFNRLASWRHIDALPLWCPQLQSLNLVGNSLVEDPDTSRHARQFTTAKIPTLERLDGAAISGKERTDSELFYLSYIATHGPADEDARCLEHPRWKELCLKHGAPDEPTGGAGSRQNTLSSRLIQINIYACPALPPADSAGATRGAPIRSLQVLPSMSGRAFRAKVAKTFKIARAQQGQMRLWLRMPDGNLVEMESTDDMRDLAWWGVDDGSDILLYADKSR</sequence>
<keyword evidence="6" id="KW-0143">Chaperone</keyword>
<keyword evidence="3" id="KW-0963">Cytoplasm</keyword>
<evidence type="ECO:0000256" key="4">
    <source>
        <dbReference type="ARBA" id="ARBA00022614"/>
    </source>
</evidence>
<dbReference type="PROSITE" id="PS00845">
    <property type="entry name" value="CAP_GLY_1"/>
    <property type="match status" value="1"/>
</dbReference>
<dbReference type="InterPro" id="IPR036859">
    <property type="entry name" value="CAP-Gly_dom_sf"/>
</dbReference>
<protein>
    <submittedName>
        <fullName evidence="9">RNI-like protein</fullName>
    </submittedName>
</protein>
<accession>A0A8E2B1H5</accession>
<dbReference type="PANTHER" id="PTHR18849">
    <property type="entry name" value="LEUCINE RICH REPEAT PROTEIN"/>
    <property type="match status" value="1"/>
</dbReference>
<proteinExistence type="inferred from homology"/>
<dbReference type="SUPFAM" id="SSF74924">
    <property type="entry name" value="Cap-Gly domain"/>
    <property type="match status" value="1"/>
</dbReference>
<dbReference type="InterPro" id="IPR032675">
    <property type="entry name" value="LRR_dom_sf"/>
</dbReference>
<evidence type="ECO:0000256" key="5">
    <source>
        <dbReference type="ARBA" id="ARBA00022737"/>
    </source>
</evidence>
<evidence type="ECO:0000256" key="1">
    <source>
        <dbReference type="ARBA" id="ARBA00004496"/>
    </source>
</evidence>
<dbReference type="SMART" id="SM00369">
    <property type="entry name" value="LRR_TYP"/>
    <property type="match status" value="5"/>
</dbReference>
<evidence type="ECO:0000256" key="3">
    <source>
        <dbReference type="ARBA" id="ARBA00022490"/>
    </source>
</evidence>
<dbReference type="SUPFAM" id="SSF52058">
    <property type="entry name" value="L domain-like"/>
    <property type="match status" value="1"/>
</dbReference>
<dbReference type="AlphaFoldDB" id="A0A8E2B1H5"/>
<dbReference type="InterPro" id="IPR003591">
    <property type="entry name" value="Leu-rich_rpt_typical-subtyp"/>
</dbReference>
<comment type="similarity">
    <text evidence="2">Belongs to the TBCE family.</text>
</comment>
<evidence type="ECO:0000256" key="7">
    <source>
        <dbReference type="ARBA" id="ARBA00026055"/>
    </source>
</evidence>
<dbReference type="InterPro" id="IPR000938">
    <property type="entry name" value="CAP-Gly_domain"/>
</dbReference>
<reference evidence="9 10" key="1">
    <citation type="submission" date="2016-07" db="EMBL/GenBank/DDBJ databases">
        <title>Draft genome of the white-rot fungus Obba rivulosa 3A-2.</title>
        <authorList>
            <consortium name="DOE Joint Genome Institute"/>
            <person name="Miettinen O."/>
            <person name="Riley R."/>
            <person name="Acob R."/>
            <person name="Barry K."/>
            <person name="Cullen D."/>
            <person name="De Vries R."/>
            <person name="Hainaut M."/>
            <person name="Hatakka A."/>
            <person name="Henrissat B."/>
            <person name="Hilden K."/>
            <person name="Kuo R."/>
            <person name="Labutti K."/>
            <person name="Lipzen A."/>
            <person name="Makela M.R."/>
            <person name="Sandor L."/>
            <person name="Spatafora J.W."/>
            <person name="Grigoriev I.V."/>
            <person name="Hibbett D.S."/>
        </authorList>
    </citation>
    <scope>NUCLEOTIDE SEQUENCE [LARGE SCALE GENOMIC DNA]</scope>
    <source>
        <strain evidence="9 10">3A-2</strain>
    </source>
</reference>
<dbReference type="PROSITE" id="PS50245">
    <property type="entry name" value="CAP_GLY_2"/>
    <property type="match status" value="1"/>
</dbReference>
<evidence type="ECO:0000259" key="8">
    <source>
        <dbReference type="PROSITE" id="PS50245"/>
    </source>
</evidence>
<dbReference type="PANTHER" id="PTHR18849:SF0">
    <property type="entry name" value="CILIA- AND FLAGELLA-ASSOCIATED PROTEIN 410-RELATED"/>
    <property type="match status" value="1"/>
</dbReference>
<gene>
    <name evidence="9" type="ORF">OBBRIDRAFT_791618</name>
</gene>
<dbReference type="Proteomes" id="UP000250043">
    <property type="component" value="Unassembled WGS sequence"/>
</dbReference>
<keyword evidence="4" id="KW-0433">Leucine-rich repeat</keyword>
<dbReference type="EMBL" id="KV722374">
    <property type="protein sequence ID" value="OCH92105.1"/>
    <property type="molecule type" value="Genomic_DNA"/>
</dbReference>
<evidence type="ECO:0000256" key="2">
    <source>
        <dbReference type="ARBA" id="ARBA00006286"/>
    </source>
</evidence>
<dbReference type="Gene3D" id="3.80.10.10">
    <property type="entry name" value="Ribonuclease Inhibitor"/>
    <property type="match status" value="2"/>
</dbReference>
<dbReference type="SMART" id="SM01052">
    <property type="entry name" value="CAP_GLY"/>
    <property type="match status" value="1"/>
</dbReference>
<evidence type="ECO:0000313" key="10">
    <source>
        <dbReference type="Proteomes" id="UP000250043"/>
    </source>
</evidence>
<keyword evidence="5" id="KW-0677">Repeat</keyword>
<name>A0A8E2B1H5_9APHY</name>
<dbReference type="PROSITE" id="PS51450">
    <property type="entry name" value="LRR"/>
    <property type="match status" value="3"/>
</dbReference>
<dbReference type="Gene3D" id="3.10.20.90">
    <property type="entry name" value="Phosphatidylinositol 3-kinase Catalytic Subunit, Chain A, domain 1"/>
    <property type="match status" value="1"/>
</dbReference>
<dbReference type="FunFam" id="2.30.30.190:FF:000016">
    <property type="entry name" value="Tubulin-folding cofactor E"/>
    <property type="match status" value="1"/>
</dbReference>
<comment type="subunit">
    <text evidence="7">Supercomplex made of cofactors A to E. Cofactors A and D function by capturing and stabilizing tubulin in a quasi-native conformation. Cofactor E binds to the cofactor D-tubulin complex; interaction with cofactor C then causes the release of tubulin polypeptides that are committed to the native state.</text>
</comment>
<dbReference type="OrthoDB" id="5273213at2759"/>
<dbReference type="Pfam" id="PF01302">
    <property type="entry name" value="CAP_GLY"/>
    <property type="match status" value="1"/>
</dbReference>
<comment type="subcellular location">
    <subcellularLocation>
        <location evidence="1">Cytoplasm</location>
    </subcellularLocation>
</comment>
<feature type="domain" description="CAP-Gly" evidence="8">
    <location>
        <begin position="26"/>
        <end position="70"/>
    </location>
</feature>
<keyword evidence="10" id="KW-1185">Reference proteome</keyword>
<organism evidence="9 10">
    <name type="scientific">Obba rivulosa</name>
    <dbReference type="NCBI Taxonomy" id="1052685"/>
    <lineage>
        <taxon>Eukaryota</taxon>
        <taxon>Fungi</taxon>
        <taxon>Dikarya</taxon>
        <taxon>Basidiomycota</taxon>
        <taxon>Agaricomycotina</taxon>
        <taxon>Agaricomycetes</taxon>
        <taxon>Polyporales</taxon>
        <taxon>Gelatoporiaceae</taxon>
        <taxon>Obba</taxon>
    </lineage>
</organism>
<evidence type="ECO:0000313" key="9">
    <source>
        <dbReference type="EMBL" id="OCH92105.1"/>
    </source>
</evidence>
<evidence type="ECO:0000256" key="6">
    <source>
        <dbReference type="ARBA" id="ARBA00023186"/>
    </source>
</evidence>
<dbReference type="GO" id="GO:0005737">
    <property type="term" value="C:cytoplasm"/>
    <property type="evidence" value="ECO:0007669"/>
    <property type="project" value="UniProtKB-SubCell"/>
</dbReference>